<sequence length="112" mass="12543">MLSIVKTKHLIEESLGAVSVKNLFSDHDYKQISVAILKVQGVNRMHVNTKSDEFHFVLNGDGSYTVDNDIDRVSEGDLVHIPKNMPFSNSGQMTLLVFTSPSYDPDAIEYLE</sequence>
<dbReference type="Gene3D" id="2.60.120.10">
    <property type="entry name" value="Jelly Rolls"/>
    <property type="match status" value="1"/>
</dbReference>
<name>A0A1F5G3Q3_9BACT</name>
<evidence type="ECO:0000313" key="2">
    <source>
        <dbReference type="EMBL" id="OGD86478.1"/>
    </source>
</evidence>
<dbReference type="Proteomes" id="UP000176317">
    <property type="component" value="Unassembled WGS sequence"/>
</dbReference>
<dbReference type="Pfam" id="PF07883">
    <property type="entry name" value="Cupin_2"/>
    <property type="match status" value="1"/>
</dbReference>
<dbReference type="InterPro" id="IPR014710">
    <property type="entry name" value="RmlC-like_jellyroll"/>
</dbReference>
<dbReference type="AlphaFoldDB" id="A0A1F5G3Q3"/>
<reference evidence="2 3" key="1">
    <citation type="journal article" date="2016" name="Nat. Commun.">
        <title>Thousands of microbial genomes shed light on interconnected biogeochemical processes in an aquifer system.</title>
        <authorList>
            <person name="Anantharaman K."/>
            <person name="Brown C.T."/>
            <person name="Hug L.A."/>
            <person name="Sharon I."/>
            <person name="Castelle C.J."/>
            <person name="Probst A.J."/>
            <person name="Thomas B.C."/>
            <person name="Singh A."/>
            <person name="Wilkins M.J."/>
            <person name="Karaoz U."/>
            <person name="Brodie E.L."/>
            <person name="Williams K.H."/>
            <person name="Hubbard S.S."/>
            <person name="Banfield J.F."/>
        </authorList>
    </citation>
    <scope>NUCLEOTIDE SEQUENCE [LARGE SCALE GENOMIC DNA]</scope>
</reference>
<gene>
    <name evidence="2" type="ORF">A2164_03675</name>
</gene>
<evidence type="ECO:0000313" key="3">
    <source>
        <dbReference type="Proteomes" id="UP000176317"/>
    </source>
</evidence>
<dbReference type="SUPFAM" id="SSF51182">
    <property type="entry name" value="RmlC-like cupins"/>
    <property type="match status" value="1"/>
</dbReference>
<accession>A0A1F5G3Q3</accession>
<proteinExistence type="predicted"/>
<dbReference type="InterPro" id="IPR013096">
    <property type="entry name" value="Cupin_2"/>
</dbReference>
<organism evidence="2 3">
    <name type="scientific">Candidatus Curtissbacteria bacterium RBG_13_35_7</name>
    <dbReference type="NCBI Taxonomy" id="1797705"/>
    <lineage>
        <taxon>Bacteria</taxon>
        <taxon>Candidatus Curtissiibacteriota</taxon>
    </lineage>
</organism>
<protein>
    <recommendedName>
        <fullName evidence="1">Cupin type-2 domain-containing protein</fullName>
    </recommendedName>
</protein>
<dbReference type="InterPro" id="IPR011051">
    <property type="entry name" value="RmlC_Cupin_sf"/>
</dbReference>
<comment type="caution">
    <text evidence="2">The sequence shown here is derived from an EMBL/GenBank/DDBJ whole genome shotgun (WGS) entry which is preliminary data.</text>
</comment>
<evidence type="ECO:0000259" key="1">
    <source>
        <dbReference type="Pfam" id="PF07883"/>
    </source>
</evidence>
<dbReference type="EMBL" id="MFAT01000028">
    <property type="protein sequence ID" value="OGD86478.1"/>
    <property type="molecule type" value="Genomic_DNA"/>
</dbReference>
<feature type="domain" description="Cupin type-2" evidence="1">
    <location>
        <begin position="36"/>
        <end position="87"/>
    </location>
</feature>